<evidence type="ECO:0000313" key="2">
    <source>
        <dbReference type="EMBL" id="QDS76941.1"/>
    </source>
</evidence>
<dbReference type="STRING" id="50376.A0A517LMV0"/>
<proteinExistence type="predicted"/>
<name>A0A517LMV0_9PEZI</name>
<dbReference type="OrthoDB" id="3226064at2759"/>
<protein>
    <recommendedName>
        <fullName evidence="1">F-box domain-containing protein</fullName>
    </recommendedName>
</protein>
<dbReference type="SUPFAM" id="SSF81383">
    <property type="entry name" value="F-box domain"/>
    <property type="match status" value="1"/>
</dbReference>
<dbReference type="Gene3D" id="1.20.1280.50">
    <property type="match status" value="1"/>
</dbReference>
<organism evidence="2 3">
    <name type="scientific">Venturia effusa</name>
    <dbReference type="NCBI Taxonomy" id="50376"/>
    <lineage>
        <taxon>Eukaryota</taxon>
        <taxon>Fungi</taxon>
        <taxon>Dikarya</taxon>
        <taxon>Ascomycota</taxon>
        <taxon>Pezizomycotina</taxon>
        <taxon>Dothideomycetes</taxon>
        <taxon>Pleosporomycetidae</taxon>
        <taxon>Venturiales</taxon>
        <taxon>Venturiaceae</taxon>
        <taxon>Venturia</taxon>
    </lineage>
</organism>
<sequence length="480" mass="54285">MSAAKPVLLDFCPEILHNILANLNPVDVGSVLRTCRGLNSYVKGNRLLWKDLYIRNFDRPSHEEGQEETQWEENLKRYVNVQKILETDNISVKKAAIVDTCRAAIHLLYNASIDSESSLNIRFLNQFFEDRHNEDVFLFSSNLYDKAGSDDHSPASTEEERQATAKLHSYFGTSKEAIGRTRSHAAHPFARSNVYDLRRYTDANRWGPWMDDGSLRADWEKVESLMIVLGYNVQMFGERCPIPASRGLMVWHAPFEGVTPNSYTPMLRFADTIDKHLRAELTFLHGTSMIQEPEPPLEAMDPYGVTGTWRRVVCFLDYNDLYSFNFGGPPISDSQPRPPITIQEAIRLITMKLRVERIEAPGPMDGKALPVVHFTGSSRSMHQAHDPNANSRLYGAARLTPEGEVRWTTTSLFGGEERWKSESIQVGGLRSARGTIGTWFDKDHDENGPVGPTSFWKLNDEVSDGTRTGVVLHSGYDDDD</sequence>
<gene>
    <name evidence="2" type="ORF">FKW77_004969</name>
</gene>
<reference evidence="2 3" key="1">
    <citation type="submission" date="2019-07" db="EMBL/GenBank/DDBJ databases">
        <title>Finished genome of Venturia effusa.</title>
        <authorList>
            <person name="Young C.A."/>
            <person name="Cox M.P."/>
            <person name="Ganley A.R.D."/>
            <person name="David W.J."/>
        </authorList>
    </citation>
    <scope>NUCLEOTIDE SEQUENCE [LARGE SCALE GENOMIC DNA]</scope>
    <source>
        <strain evidence="3">albino</strain>
    </source>
</reference>
<accession>A0A517LMV0</accession>
<dbReference type="InterPro" id="IPR001810">
    <property type="entry name" value="F-box_dom"/>
</dbReference>
<dbReference type="Pfam" id="PF12937">
    <property type="entry name" value="F-box-like"/>
    <property type="match status" value="1"/>
</dbReference>
<dbReference type="AlphaFoldDB" id="A0A517LMV0"/>
<dbReference type="SMART" id="SM00256">
    <property type="entry name" value="FBOX"/>
    <property type="match status" value="1"/>
</dbReference>
<keyword evidence="3" id="KW-1185">Reference proteome</keyword>
<evidence type="ECO:0000259" key="1">
    <source>
        <dbReference type="SMART" id="SM00256"/>
    </source>
</evidence>
<dbReference type="InterPro" id="IPR036047">
    <property type="entry name" value="F-box-like_dom_sf"/>
</dbReference>
<feature type="domain" description="F-box" evidence="1">
    <location>
        <begin position="11"/>
        <end position="51"/>
    </location>
</feature>
<evidence type="ECO:0000313" key="3">
    <source>
        <dbReference type="Proteomes" id="UP000316270"/>
    </source>
</evidence>
<dbReference type="EMBL" id="CP042200">
    <property type="protein sequence ID" value="QDS76941.1"/>
    <property type="molecule type" value="Genomic_DNA"/>
</dbReference>
<dbReference type="Proteomes" id="UP000316270">
    <property type="component" value="Chromosome 16"/>
</dbReference>